<name>A0A0J8B1N4_BETVV</name>
<dbReference type="AlphaFoldDB" id="A0A0J8B1N4"/>
<proteinExistence type="predicted"/>
<keyword evidence="3" id="KW-1185">Reference proteome</keyword>
<accession>A0A0J8B1N4</accession>
<evidence type="ECO:0000313" key="3">
    <source>
        <dbReference type="Proteomes" id="UP000035740"/>
    </source>
</evidence>
<protein>
    <submittedName>
        <fullName evidence="2">Uncharacterized protein</fullName>
    </submittedName>
</protein>
<dbReference type="EMBL" id="KQ098818">
    <property type="protein sequence ID" value="KMS93808.1"/>
    <property type="molecule type" value="Genomic_DNA"/>
</dbReference>
<organism evidence="2 3">
    <name type="scientific">Beta vulgaris subsp. vulgaris</name>
    <name type="common">Beet</name>
    <dbReference type="NCBI Taxonomy" id="3555"/>
    <lineage>
        <taxon>Eukaryota</taxon>
        <taxon>Viridiplantae</taxon>
        <taxon>Streptophyta</taxon>
        <taxon>Embryophyta</taxon>
        <taxon>Tracheophyta</taxon>
        <taxon>Spermatophyta</taxon>
        <taxon>Magnoliopsida</taxon>
        <taxon>eudicotyledons</taxon>
        <taxon>Gunneridae</taxon>
        <taxon>Pentapetalae</taxon>
        <taxon>Caryophyllales</taxon>
        <taxon>Chenopodiaceae</taxon>
        <taxon>Betoideae</taxon>
        <taxon>Beta</taxon>
    </lineage>
</organism>
<reference evidence="2 3" key="1">
    <citation type="journal article" date="2014" name="Nature">
        <title>The genome of the recently domesticated crop plant sugar beet (Beta vulgaris).</title>
        <authorList>
            <person name="Dohm J.C."/>
            <person name="Minoche A.E."/>
            <person name="Holtgrawe D."/>
            <person name="Capella-Gutierrez S."/>
            <person name="Zakrzewski F."/>
            <person name="Tafer H."/>
            <person name="Rupp O."/>
            <person name="Sorensen T.R."/>
            <person name="Stracke R."/>
            <person name="Reinhardt R."/>
            <person name="Goesmann A."/>
            <person name="Kraft T."/>
            <person name="Schulz B."/>
            <person name="Stadler P.F."/>
            <person name="Schmidt T."/>
            <person name="Gabaldon T."/>
            <person name="Lehrach H."/>
            <person name="Weisshaar B."/>
            <person name="Himmelbauer H."/>
        </authorList>
    </citation>
    <scope>NUCLEOTIDE SEQUENCE [LARGE SCALE GENOMIC DNA]</scope>
    <source>
        <tissue evidence="2">Taproot</tissue>
    </source>
</reference>
<sequence length="45" mass="5171">MRIAMFNKHNRSKKDPGRKTPFCSRPQPDTASRKFENCTAAAVIY</sequence>
<dbReference type="Proteomes" id="UP000035740">
    <property type="component" value="Unassembled WGS sequence"/>
</dbReference>
<feature type="region of interest" description="Disordered" evidence="1">
    <location>
        <begin position="1"/>
        <end position="31"/>
    </location>
</feature>
<evidence type="ECO:0000313" key="2">
    <source>
        <dbReference type="EMBL" id="KMS93808.1"/>
    </source>
</evidence>
<dbReference type="Gramene" id="KMS93808">
    <property type="protein sequence ID" value="KMS93808"/>
    <property type="gene ID" value="BVRB_027750"/>
</dbReference>
<evidence type="ECO:0000256" key="1">
    <source>
        <dbReference type="SAM" id="MobiDB-lite"/>
    </source>
</evidence>
<gene>
    <name evidence="2" type="ORF">BVRB_027750</name>
</gene>